<dbReference type="Proteomes" id="UP001161580">
    <property type="component" value="Unassembled WGS sequence"/>
</dbReference>
<comment type="caution">
    <text evidence="1">The sequence shown here is derived from an EMBL/GenBank/DDBJ whole genome shotgun (WGS) entry which is preliminary data.</text>
</comment>
<dbReference type="InterPro" id="IPR021445">
    <property type="entry name" value="DUF3095"/>
</dbReference>
<dbReference type="RefSeq" id="WP_311789000.1">
    <property type="nucleotide sequence ID" value="NZ_JALDYY010000022.1"/>
</dbReference>
<organism evidence="1 2">
    <name type="scientific">Ferirhizobium litorale</name>
    <dbReference type="NCBI Taxonomy" id="2927786"/>
    <lineage>
        <taxon>Bacteria</taxon>
        <taxon>Pseudomonadati</taxon>
        <taxon>Pseudomonadota</taxon>
        <taxon>Alphaproteobacteria</taxon>
        <taxon>Hyphomicrobiales</taxon>
        <taxon>Rhizobiaceae</taxon>
        <taxon>Ferirhizobium</taxon>
    </lineage>
</organism>
<evidence type="ECO:0000313" key="1">
    <source>
        <dbReference type="EMBL" id="MDI7922158.1"/>
    </source>
</evidence>
<reference evidence="1" key="1">
    <citation type="submission" date="2022-03" db="EMBL/GenBank/DDBJ databases">
        <title>Fererhizobium litorale gen. nov., sp. nov., isolated from sandy sediments of the Sea of Japan seashore.</title>
        <authorList>
            <person name="Romanenko L."/>
            <person name="Kurilenko V."/>
            <person name="Otstavnykh N."/>
            <person name="Svetashev V."/>
            <person name="Tekutyeva L."/>
            <person name="Isaeva M."/>
            <person name="Mikhailov V."/>
        </authorList>
    </citation>
    <scope>NUCLEOTIDE SEQUENCE</scope>
    <source>
        <strain evidence="1">KMM 9576</strain>
    </source>
</reference>
<proteinExistence type="predicted"/>
<name>A0AAE3QFI4_9HYPH</name>
<protein>
    <submittedName>
        <fullName evidence="1">DUF3095 domain-containing protein</fullName>
    </submittedName>
</protein>
<accession>A0AAE3QFI4</accession>
<evidence type="ECO:0000313" key="2">
    <source>
        <dbReference type="Proteomes" id="UP001161580"/>
    </source>
</evidence>
<dbReference type="AlphaFoldDB" id="A0AAE3QFI4"/>
<dbReference type="Pfam" id="PF11294">
    <property type="entry name" value="DUF3095"/>
    <property type="match status" value="2"/>
</dbReference>
<sequence>MRNAVRTNVRDLGTLHAGDGASPTIIQSQILEDCSEVLNPAAYQELPDDWVVGITDVVNSRKAVREGRFADVNFAGAAVIAALANAIRTFDFPFAFAGDGTAFALPGQYRTEAEIILQQVSAFAEFELALELRTGLANVGEIRSSGKNVGIARHAVAGGALCYMFSGGGITWMENAIKRGRYIVDRRYVVAMPNLNGLSCEQKSFPSRNGQFLSLLVERSANTNWSEYAATVRRIIVALGADSRPADRAGLASALAPNDEENAALWSTIVSYSDFCRCDDRLRLTTDCSDHQLRAVERILREAARASHVRFGIHVQSHAIITCMVPSGPTPNTHLYFLDGYGGGYTKAAAMLNANLR</sequence>
<dbReference type="EMBL" id="JALDYZ010000003">
    <property type="protein sequence ID" value="MDI7922158.1"/>
    <property type="molecule type" value="Genomic_DNA"/>
</dbReference>
<gene>
    <name evidence="1" type="ORF">MRS75_08660</name>
</gene>
<keyword evidence="2" id="KW-1185">Reference proteome</keyword>